<organism evidence="1 2">
    <name type="scientific">Nesidiocoris tenuis</name>
    <dbReference type="NCBI Taxonomy" id="355587"/>
    <lineage>
        <taxon>Eukaryota</taxon>
        <taxon>Metazoa</taxon>
        <taxon>Ecdysozoa</taxon>
        <taxon>Arthropoda</taxon>
        <taxon>Hexapoda</taxon>
        <taxon>Insecta</taxon>
        <taxon>Pterygota</taxon>
        <taxon>Neoptera</taxon>
        <taxon>Paraneoptera</taxon>
        <taxon>Hemiptera</taxon>
        <taxon>Heteroptera</taxon>
        <taxon>Panheteroptera</taxon>
        <taxon>Cimicomorpha</taxon>
        <taxon>Miridae</taxon>
        <taxon>Dicyphina</taxon>
        <taxon>Nesidiocoris</taxon>
    </lineage>
</organism>
<evidence type="ECO:0000313" key="1">
    <source>
        <dbReference type="EMBL" id="BET01010.1"/>
    </source>
</evidence>
<reference evidence="1 2" key="1">
    <citation type="submission" date="2023-09" db="EMBL/GenBank/DDBJ databases">
        <title>Nesidiocoris tenuis whole genome shotgun sequence.</title>
        <authorList>
            <person name="Shibata T."/>
            <person name="Shimoda M."/>
            <person name="Kobayashi T."/>
            <person name="Uehara T."/>
        </authorList>
    </citation>
    <scope>NUCLEOTIDE SEQUENCE [LARGE SCALE GENOMIC DNA]</scope>
    <source>
        <strain evidence="1 2">Japan</strain>
    </source>
</reference>
<protein>
    <submittedName>
        <fullName evidence="1">Uncharacterized protein</fullName>
    </submittedName>
</protein>
<proteinExistence type="predicted"/>
<dbReference type="Proteomes" id="UP001307889">
    <property type="component" value="Chromosome 12"/>
</dbReference>
<sequence>MPADSCRIVRIHYRPVPDFRIKFTVSLYLGVNWVCRYYRLNDRRARKTAETSESGDGLLNIQRRPPVRPEIHAGRGRLSAKYLRQGNATVRRSIYPHELFPTS</sequence>
<accession>A0ABN7BBJ2</accession>
<gene>
    <name evidence="1" type="ORF">NTJ_13826</name>
</gene>
<dbReference type="EMBL" id="AP028920">
    <property type="protein sequence ID" value="BET01010.1"/>
    <property type="molecule type" value="Genomic_DNA"/>
</dbReference>
<name>A0ABN7BBJ2_9HEMI</name>
<evidence type="ECO:0000313" key="2">
    <source>
        <dbReference type="Proteomes" id="UP001307889"/>
    </source>
</evidence>
<keyword evidence="2" id="KW-1185">Reference proteome</keyword>